<gene>
    <name evidence="2" type="ORF">DZC75_10525</name>
</gene>
<sequence>MSDELDVKKSFLKRSKKTLSGLEAQKEAELHASAAISDLAAWKAIYKLCLDLRNFEIQQLVQRNNFFMIFQGVLLAGVCQSAGQIPVVSFLICLVGFGTSLLQTAMAAGAKYWQVHWEINTQRSEKAMTKITQYHRVLRGQLNKRGVPIDKDLESKLENRMLMVHLFEEDSNKEAIEKSLWDSRPYAHFTNRFIMRKFSSSRIPIYAGIFLSIVWFLLMLCTVRFEGLDWKVLDFITGFPRKL</sequence>
<protein>
    <submittedName>
        <fullName evidence="2">Uncharacterized protein</fullName>
    </submittedName>
</protein>
<dbReference type="RefSeq" id="WP_116888227.1">
    <property type="nucleotide sequence ID" value="NZ_CP031641.1"/>
</dbReference>
<dbReference type="Pfam" id="PF24838">
    <property type="entry name" value="8xMP"/>
    <property type="match status" value="1"/>
</dbReference>
<accession>A0AAI8PBH3</accession>
<keyword evidence="1" id="KW-0472">Membrane</keyword>
<name>A0AAI8PBH3_9PSED</name>
<dbReference type="Proteomes" id="UP000258127">
    <property type="component" value="Chromosome"/>
</dbReference>
<proteinExistence type="predicted"/>
<keyword evidence="3" id="KW-1185">Reference proteome</keyword>
<dbReference type="AlphaFoldDB" id="A0AAI8PBH3"/>
<evidence type="ECO:0000313" key="3">
    <source>
        <dbReference type="Proteomes" id="UP000258127"/>
    </source>
</evidence>
<reference evidence="2 3" key="1">
    <citation type="submission" date="2018-08" db="EMBL/GenBank/DDBJ databases">
        <authorList>
            <person name="Lee Y."/>
            <person name="Kakembo D."/>
        </authorList>
    </citation>
    <scope>NUCLEOTIDE SEQUENCE [LARGE SCALE GENOMIC DNA]</scope>
    <source>
        <strain evidence="2 3">JBCS1880</strain>
    </source>
</reference>
<organism evidence="2 3">
    <name type="scientific">Pseudomonas parafulva</name>
    <dbReference type="NCBI Taxonomy" id="157782"/>
    <lineage>
        <taxon>Bacteria</taxon>
        <taxon>Pseudomonadati</taxon>
        <taxon>Pseudomonadota</taxon>
        <taxon>Gammaproteobacteria</taxon>
        <taxon>Pseudomonadales</taxon>
        <taxon>Pseudomonadaceae</taxon>
        <taxon>Pseudomonas</taxon>
    </lineage>
</organism>
<feature type="transmembrane region" description="Helical" evidence="1">
    <location>
        <begin position="203"/>
        <end position="225"/>
    </location>
</feature>
<evidence type="ECO:0000313" key="2">
    <source>
        <dbReference type="EMBL" id="AXO88411.1"/>
    </source>
</evidence>
<dbReference type="InterPro" id="IPR056918">
    <property type="entry name" value="8xMP"/>
</dbReference>
<dbReference type="EMBL" id="CP031641">
    <property type="protein sequence ID" value="AXO88411.1"/>
    <property type="molecule type" value="Genomic_DNA"/>
</dbReference>
<feature type="transmembrane region" description="Helical" evidence="1">
    <location>
        <begin position="89"/>
        <end position="113"/>
    </location>
</feature>
<evidence type="ECO:0000256" key="1">
    <source>
        <dbReference type="SAM" id="Phobius"/>
    </source>
</evidence>
<keyword evidence="1" id="KW-1133">Transmembrane helix</keyword>
<keyword evidence="1" id="KW-0812">Transmembrane</keyword>